<feature type="region of interest" description="Disordered" evidence="2">
    <location>
        <begin position="859"/>
        <end position="885"/>
    </location>
</feature>
<dbReference type="Pfam" id="PF13240">
    <property type="entry name" value="Zn_Ribbon_1"/>
    <property type="match status" value="1"/>
</dbReference>
<dbReference type="InterPro" id="IPR026870">
    <property type="entry name" value="Zinc_ribbon_dom"/>
</dbReference>
<feature type="compositionally biased region" description="Low complexity" evidence="2">
    <location>
        <begin position="864"/>
        <end position="873"/>
    </location>
</feature>
<evidence type="ECO:0000259" key="3">
    <source>
        <dbReference type="Pfam" id="PF13240"/>
    </source>
</evidence>
<protein>
    <submittedName>
        <fullName evidence="4">Zinc-ribbon domain-containing protein</fullName>
    </submittedName>
</protein>
<evidence type="ECO:0000256" key="1">
    <source>
        <dbReference type="SAM" id="Coils"/>
    </source>
</evidence>
<keyword evidence="1" id="KW-0175">Coiled coil</keyword>
<comment type="caution">
    <text evidence="4">The sequence shown here is derived from an EMBL/GenBank/DDBJ whole genome shotgun (WGS) entry which is preliminary data.</text>
</comment>
<dbReference type="EMBL" id="QRIN01000072">
    <property type="protein sequence ID" value="RHG63253.1"/>
    <property type="molecule type" value="Genomic_DNA"/>
</dbReference>
<feature type="compositionally biased region" description="Basic and acidic residues" evidence="2">
    <location>
        <begin position="185"/>
        <end position="199"/>
    </location>
</feature>
<accession>A0A3R6E2L9</accession>
<feature type="compositionally biased region" description="Low complexity" evidence="2">
    <location>
        <begin position="173"/>
        <end position="184"/>
    </location>
</feature>
<evidence type="ECO:0000313" key="5">
    <source>
        <dbReference type="Proteomes" id="UP000286501"/>
    </source>
</evidence>
<dbReference type="Proteomes" id="UP000286501">
    <property type="component" value="Unassembled WGS sequence"/>
</dbReference>
<feature type="coiled-coil region" evidence="1">
    <location>
        <begin position="709"/>
        <end position="747"/>
    </location>
</feature>
<feature type="region of interest" description="Disordered" evidence="2">
    <location>
        <begin position="153"/>
        <end position="199"/>
    </location>
</feature>
<feature type="compositionally biased region" description="Pro residues" evidence="2">
    <location>
        <begin position="90"/>
        <end position="110"/>
    </location>
</feature>
<sequence length="970" mass="111203">MHRMLHQVLLGDSANSYIYCADTITSHLISKTITIMTYCKKCGAMLQPGMKFCTKCGQPIDLQPQAPTQPQGVSKPQRPQPLKAMAPQQPMKPQPMRPQAPGMPPKPMQPQRPVMPQAPQSPQASKGMFTNAVRSVANAMTGGALNRQIAEEQRRAVNQQATESQSEIRDARNAQQQAEQAQIAAEREAERSRDRRSMEAVDGVDVVRGRIIWNIQPGEIARKISERELDEIEKLKGIIVQEGCTAIIFANGELVSTLSAGAYLFYKSVEEEQAAIKNAVEKAEKDMAEAEKRERDHKRQAEPTFRQLGIVGEVGRGFNWLGRIIFGEKKGEQKEKAKKRQLDYARILARITQAPILSVYIVSNRFITLTFGGAMNENGELAFQPYTIPMGIHDVQIGVSLQMSISDIHTFASNYLTDRNSVTTKELQQLLNGTIETLLRQELRNQNYESAGLTAETVNVLKEKIRQTINQQVFGIECTQVLNITDSNQDFERFRQVERQLYNTEKELDFMHRTGEFRNRMEVEANSQQISSAQNAEDLRHALQGINKDQLLHDDELEEFVQMLESQKRIRQAKTQEEEFEALEDLRKNRLVKQEEMEVLEDELAHKKIPREEITEIMRIQSQQNIDTARLKAEWALDDSRTDHDWEREDLERRRNWGIEDEERERQWMLEEKEYNRDFNRKAKEDDYDFQQMMRQRELDKEDHLLARNEKLEDDRFAYERNRQEKMDDDQLEANRHQRQMDKLQQMAQMQVQLDQQKYQHEENVATIQSNEQMNRDNHFANMTAEQIRAAQLSHLTGDAQVAMANAYSGEKEAENLRQTAAEKEAMMQQMLQMQQQNSNAQMEAMMKMAGMIKDTATGISGAQQSQQQQRINQLEEENRRQQERVDHTQDVAMNNISQVSTAAANNLNAFNGGLGGNTAGSQAAPQQVAPQQEVPQQELIECQCYNCGHTIHIAPGTPNCPDCGAPFQW</sequence>
<feature type="region of interest" description="Disordered" evidence="2">
    <location>
        <begin position="64"/>
        <end position="126"/>
    </location>
</feature>
<feature type="compositionally biased region" description="Polar residues" evidence="2">
    <location>
        <begin position="156"/>
        <end position="165"/>
    </location>
</feature>
<name>A0A3R6E2L9_9BACT</name>
<gene>
    <name evidence="4" type="ORF">DW250_13405</name>
</gene>
<evidence type="ECO:0000313" key="4">
    <source>
        <dbReference type="EMBL" id="RHG63253.1"/>
    </source>
</evidence>
<proteinExistence type="predicted"/>
<feature type="compositionally biased region" description="Polar residues" evidence="2">
    <location>
        <begin position="65"/>
        <end position="74"/>
    </location>
</feature>
<reference evidence="4 5" key="1">
    <citation type="submission" date="2018-08" db="EMBL/GenBank/DDBJ databases">
        <title>A genome reference for cultivated species of the human gut microbiota.</title>
        <authorList>
            <person name="Zou Y."/>
            <person name="Xue W."/>
            <person name="Luo G."/>
        </authorList>
    </citation>
    <scope>NUCLEOTIDE SEQUENCE [LARGE SCALE GENOMIC DNA]</scope>
    <source>
        <strain evidence="4 5">AM22-1</strain>
    </source>
</reference>
<organism evidence="4 5">
    <name type="scientific">Segatella copri</name>
    <dbReference type="NCBI Taxonomy" id="165179"/>
    <lineage>
        <taxon>Bacteria</taxon>
        <taxon>Pseudomonadati</taxon>
        <taxon>Bacteroidota</taxon>
        <taxon>Bacteroidia</taxon>
        <taxon>Bacteroidales</taxon>
        <taxon>Prevotellaceae</taxon>
        <taxon>Segatella</taxon>
    </lineage>
</organism>
<feature type="domain" description="Zinc-ribbon" evidence="3">
    <location>
        <begin position="38"/>
        <end position="59"/>
    </location>
</feature>
<dbReference type="AlphaFoldDB" id="A0A3R6E2L9"/>
<feature type="coiled-coil region" evidence="1">
    <location>
        <begin position="266"/>
        <end position="300"/>
    </location>
</feature>
<evidence type="ECO:0000256" key="2">
    <source>
        <dbReference type="SAM" id="MobiDB-lite"/>
    </source>
</evidence>